<reference evidence="15 16" key="1">
    <citation type="submission" date="2017-09" db="EMBL/GenBank/DDBJ databases">
        <title>Complete genome sequence of Oxytococcus suis strain ZY16052.</title>
        <authorList>
            <person name="Li F."/>
        </authorList>
    </citation>
    <scope>NUCLEOTIDE SEQUENCE [LARGE SCALE GENOMIC DNA]</scope>
    <source>
        <strain evidence="15 16">ZY16052</strain>
    </source>
</reference>
<dbReference type="AlphaFoldDB" id="A0A347WKI8"/>
<dbReference type="Gene3D" id="3.30.70.1170">
    <property type="entry name" value="Sun protein, domain 3"/>
    <property type="match status" value="1"/>
</dbReference>
<dbReference type="FunFam" id="1.10.940.10:FF:000006">
    <property type="entry name" value="16S rRNA (Cytosine(967)-C(5))-methyltransferase RsmB"/>
    <property type="match status" value="1"/>
</dbReference>
<dbReference type="InterPro" id="IPR004573">
    <property type="entry name" value="rRNA_ssu_MeTfrase_B"/>
</dbReference>
<dbReference type="RefSeq" id="WP_118990497.1">
    <property type="nucleotide sequence ID" value="NZ_CP023434.1"/>
</dbReference>
<dbReference type="FunFam" id="3.40.50.150:FF:000022">
    <property type="entry name" value="Ribosomal RNA small subunit methyltransferase B"/>
    <property type="match status" value="1"/>
</dbReference>
<comment type="catalytic activity">
    <reaction evidence="12">
        <text>cytidine(967) in 16S rRNA + S-adenosyl-L-methionine = 5-methylcytidine(967) in 16S rRNA + S-adenosyl-L-homocysteine + H(+)</text>
        <dbReference type="Rhea" id="RHEA:42748"/>
        <dbReference type="Rhea" id="RHEA-COMP:10219"/>
        <dbReference type="Rhea" id="RHEA-COMP:10220"/>
        <dbReference type="ChEBI" id="CHEBI:15378"/>
        <dbReference type="ChEBI" id="CHEBI:57856"/>
        <dbReference type="ChEBI" id="CHEBI:59789"/>
        <dbReference type="ChEBI" id="CHEBI:74483"/>
        <dbReference type="ChEBI" id="CHEBI:82748"/>
        <dbReference type="EC" id="2.1.1.176"/>
    </reaction>
</comment>
<evidence type="ECO:0000256" key="3">
    <source>
        <dbReference type="ARBA" id="ARBA00012140"/>
    </source>
</evidence>
<evidence type="ECO:0000256" key="1">
    <source>
        <dbReference type="ARBA" id="ARBA00002724"/>
    </source>
</evidence>
<dbReference type="Pfam" id="PF01189">
    <property type="entry name" value="Methyltr_RsmB-F"/>
    <property type="match status" value="1"/>
</dbReference>
<comment type="similarity">
    <text evidence="13">Belongs to the class I-like SAM-binding methyltransferase superfamily. RsmB/NOP family.</text>
</comment>
<keyword evidence="7 13" id="KW-0808">Transferase</keyword>
<dbReference type="PANTHER" id="PTHR22807:SF53">
    <property type="entry name" value="RIBOSOMAL RNA SMALL SUBUNIT METHYLTRANSFERASE B-RELATED"/>
    <property type="match status" value="1"/>
</dbReference>
<feature type="binding site" evidence="13">
    <location>
        <position position="318"/>
    </location>
    <ligand>
        <name>S-adenosyl-L-methionine</name>
        <dbReference type="ChEBI" id="CHEBI:59789"/>
    </ligand>
</feature>
<dbReference type="InterPro" id="IPR054728">
    <property type="entry name" value="RsmB-like_ferredoxin"/>
</dbReference>
<dbReference type="InterPro" id="IPR023267">
    <property type="entry name" value="RCMT"/>
</dbReference>
<keyword evidence="6 13" id="KW-0489">Methyltransferase</keyword>
<organism evidence="15 16">
    <name type="scientific">Suicoccus acidiformans</name>
    <dbReference type="NCBI Taxonomy" id="2036206"/>
    <lineage>
        <taxon>Bacteria</taxon>
        <taxon>Bacillati</taxon>
        <taxon>Bacillota</taxon>
        <taxon>Bacilli</taxon>
        <taxon>Lactobacillales</taxon>
        <taxon>Aerococcaceae</taxon>
        <taxon>Suicoccus</taxon>
    </lineage>
</organism>
<dbReference type="GO" id="GO:0008649">
    <property type="term" value="F:rRNA methyltransferase activity"/>
    <property type="evidence" value="ECO:0007669"/>
    <property type="project" value="InterPro"/>
</dbReference>
<dbReference type="Pfam" id="PF22458">
    <property type="entry name" value="RsmF-B_ferredox"/>
    <property type="match status" value="1"/>
</dbReference>
<comment type="function">
    <text evidence="1">Specifically methylates the cytosine at position 967 (m5C967) of 16S rRNA.</text>
</comment>
<dbReference type="InterPro" id="IPR006027">
    <property type="entry name" value="NusB_RsmB_TIM44"/>
</dbReference>
<dbReference type="NCBIfam" id="TIGR00563">
    <property type="entry name" value="rsmB"/>
    <property type="match status" value="1"/>
</dbReference>
<dbReference type="Proteomes" id="UP000263232">
    <property type="component" value="Chromosome"/>
</dbReference>
<feature type="domain" description="SAM-dependent MTase RsmB/NOP-type" evidence="14">
    <location>
        <begin position="178"/>
        <end position="456"/>
    </location>
</feature>
<evidence type="ECO:0000256" key="6">
    <source>
        <dbReference type="ARBA" id="ARBA00022603"/>
    </source>
</evidence>
<evidence type="ECO:0000256" key="9">
    <source>
        <dbReference type="ARBA" id="ARBA00022884"/>
    </source>
</evidence>
<dbReference type="PANTHER" id="PTHR22807">
    <property type="entry name" value="NOP2 YEAST -RELATED NOL1/NOP2/FMU SUN DOMAIN-CONTAINING"/>
    <property type="match status" value="1"/>
</dbReference>
<feature type="binding site" evidence="13">
    <location>
        <begin position="267"/>
        <end position="273"/>
    </location>
    <ligand>
        <name>S-adenosyl-L-methionine</name>
        <dbReference type="ChEBI" id="CHEBI:59789"/>
    </ligand>
</feature>
<keyword evidence="4" id="KW-0963">Cytoplasm</keyword>
<evidence type="ECO:0000256" key="4">
    <source>
        <dbReference type="ARBA" id="ARBA00022490"/>
    </source>
</evidence>
<feature type="binding site" evidence="13">
    <location>
        <position position="290"/>
    </location>
    <ligand>
        <name>S-adenosyl-L-methionine</name>
        <dbReference type="ChEBI" id="CHEBI:59789"/>
    </ligand>
</feature>
<dbReference type="SUPFAM" id="SSF48013">
    <property type="entry name" value="NusB-like"/>
    <property type="match status" value="1"/>
</dbReference>
<dbReference type="Gene3D" id="1.10.940.10">
    <property type="entry name" value="NusB-like"/>
    <property type="match status" value="1"/>
</dbReference>
<name>A0A347WKI8_9LACT</name>
<evidence type="ECO:0000313" key="15">
    <source>
        <dbReference type="EMBL" id="AXY25595.1"/>
    </source>
</evidence>
<gene>
    <name evidence="15" type="ORF">CL176_06070</name>
</gene>
<keyword evidence="5" id="KW-0698">rRNA processing</keyword>
<dbReference type="KEGG" id="abae:CL176_06070"/>
<evidence type="ECO:0000256" key="10">
    <source>
        <dbReference type="ARBA" id="ARBA00030399"/>
    </source>
</evidence>
<dbReference type="GO" id="GO:0006355">
    <property type="term" value="P:regulation of DNA-templated transcription"/>
    <property type="evidence" value="ECO:0007669"/>
    <property type="project" value="InterPro"/>
</dbReference>
<dbReference type="EMBL" id="CP023434">
    <property type="protein sequence ID" value="AXY25595.1"/>
    <property type="molecule type" value="Genomic_DNA"/>
</dbReference>
<dbReference type="PROSITE" id="PS51686">
    <property type="entry name" value="SAM_MT_RSMB_NOP"/>
    <property type="match status" value="1"/>
</dbReference>
<evidence type="ECO:0000256" key="13">
    <source>
        <dbReference type="PROSITE-ProRule" id="PRU01023"/>
    </source>
</evidence>
<accession>A0A347WKI8</accession>
<protein>
    <recommendedName>
        <fullName evidence="3">16S rRNA (cytosine(967)-C(5))-methyltransferase</fullName>
        <ecNumber evidence="3">2.1.1.176</ecNumber>
    </recommendedName>
    <alternativeName>
        <fullName evidence="10">16S rRNA m5C967 methyltransferase</fullName>
    </alternativeName>
    <alternativeName>
        <fullName evidence="11">rRNA (cytosine-C(5)-)-methyltransferase RsmB</fullName>
    </alternativeName>
</protein>
<dbReference type="InterPro" id="IPR001678">
    <property type="entry name" value="MeTrfase_RsmB-F_NOP2_dom"/>
</dbReference>
<feature type="binding site" evidence="13">
    <location>
        <position position="340"/>
    </location>
    <ligand>
        <name>S-adenosyl-L-methionine</name>
        <dbReference type="ChEBI" id="CHEBI:59789"/>
    </ligand>
</feature>
<dbReference type="InterPro" id="IPR029063">
    <property type="entry name" value="SAM-dependent_MTases_sf"/>
</dbReference>
<evidence type="ECO:0000256" key="7">
    <source>
        <dbReference type="ARBA" id="ARBA00022679"/>
    </source>
</evidence>
<evidence type="ECO:0000259" key="14">
    <source>
        <dbReference type="PROSITE" id="PS51686"/>
    </source>
</evidence>
<sequence>MKLKERAKQALQGKVRWHALQMIYAVEYKQAYANVLVDEFLAQSPLNEADNRLLVQLLYGVLQRRYTLDFYLQPFIAGRKVEPWVESLLRMSIFQKVYLDRIPDHAIVAEAVDIAKLNGHRALGNFVNGVLRNFFRTPLRSLADLTDTTERLSIQYSIQPWIVDALLAQFSQAEVERLLESLLQTPFVSARVKGTPADREQVMQDLKAEGYQVSASELSPVGIRVLSGNIVESAAFSQGQLTIQDESSQLVAPLGQLHGNERVLDACSAPGGKATHIASLLPGGELTALDISERKLQKVHDNLARMDLLDHVQLFASDASKFTPSKDGSSQAFYDRIYLDAPCSGLGLMRRKPDIKYTKTPADVTALAKVQDRLLDHMVTLLKPGGYLVYSTCTLTREENEARVAYVLEQYPKMEKVEIQADEVLKPEVLTEAGDIRVWPQQFGTDGFYIARLRKKPLEVNN</sequence>
<evidence type="ECO:0000256" key="2">
    <source>
        <dbReference type="ARBA" id="ARBA00004496"/>
    </source>
</evidence>
<feature type="active site" description="Nucleophile" evidence="13">
    <location>
        <position position="393"/>
    </location>
</feature>
<evidence type="ECO:0000313" key="16">
    <source>
        <dbReference type="Proteomes" id="UP000263232"/>
    </source>
</evidence>
<evidence type="ECO:0000256" key="12">
    <source>
        <dbReference type="ARBA" id="ARBA00047283"/>
    </source>
</evidence>
<dbReference type="InterPro" id="IPR035926">
    <property type="entry name" value="NusB-like_sf"/>
</dbReference>
<dbReference type="CDD" id="cd02440">
    <property type="entry name" value="AdoMet_MTases"/>
    <property type="match status" value="1"/>
</dbReference>
<dbReference type="EC" id="2.1.1.176" evidence="3"/>
<comment type="subcellular location">
    <subcellularLocation>
        <location evidence="2">Cytoplasm</location>
    </subcellularLocation>
</comment>
<evidence type="ECO:0000256" key="11">
    <source>
        <dbReference type="ARBA" id="ARBA00031088"/>
    </source>
</evidence>
<dbReference type="GO" id="GO:0005737">
    <property type="term" value="C:cytoplasm"/>
    <property type="evidence" value="ECO:0007669"/>
    <property type="project" value="UniProtKB-SubCell"/>
</dbReference>
<dbReference type="PRINTS" id="PR02008">
    <property type="entry name" value="RCMTFAMILY"/>
</dbReference>
<evidence type="ECO:0000256" key="5">
    <source>
        <dbReference type="ARBA" id="ARBA00022552"/>
    </source>
</evidence>
<keyword evidence="9 13" id="KW-0694">RNA-binding</keyword>
<dbReference type="OrthoDB" id="9810297at2"/>
<dbReference type="GO" id="GO:0003723">
    <property type="term" value="F:RNA binding"/>
    <property type="evidence" value="ECO:0007669"/>
    <property type="project" value="UniProtKB-UniRule"/>
</dbReference>
<dbReference type="SUPFAM" id="SSF53335">
    <property type="entry name" value="S-adenosyl-L-methionine-dependent methyltransferases"/>
    <property type="match status" value="1"/>
</dbReference>
<keyword evidence="8 13" id="KW-0949">S-adenosyl-L-methionine</keyword>
<evidence type="ECO:0000256" key="8">
    <source>
        <dbReference type="ARBA" id="ARBA00022691"/>
    </source>
</evidence>
<dbReference type="Pfam" id="PF01029">
    <property type="entry name" value="NusB"/>
    <property type="match status" value="1"/>
</dbReference>
<dbReference type="Gene3D" id="3.40.50.150">
    <property type="entry name" value="Vaccinia Virus protein VP39"/>
    <property type="match status" value="1"/>
</dbReference>
<dbReference type="InterPro" id="IPR049560">
    <property type="entry name" value="MeTrfase_RsmB-F_NOP2_cat"/>
</dbReference>
<dbReference type="NCBIfam" id="NF011494">
    <property type="entry name" value="PRK14902.1"/>
    <property type="match status" value="1"/>
</dbReference>
<keyword evidence="16" id="KW-1185">Reference proteome</keyword>
<proteinExistence type="inferred from homology"/>